<feature type="transmembrane region" description="Helical" evidence="7">
    <location>
        <begin position="246"/>
        <end position="265"/>
    </location>
</feature>
<dbReference type="PANTHER" id="PTHR33362:SF3">
    <property type="entry name" value="SIALIC ACID TRAP TRANSPORTER PERMEASE PROTEIN SIAT"/>
    <property type="match status" value="1"/>
</dbReference>
<dbReference type="GO" id="GO:0022857">
    <property type="term" value="F:transmembrane transporter activity"/>
    <property type="evidence" value="ECO:0007669"/>
    <property type="project" value="TreeGrafter"/>
</dbReference>
<keyword evidence="6 7" id="KW-0472">Membrane</keyword>
<dbReference type="InterPro" id="IPR010656">
    <property type="entry name" value="DctM"/>
</dbReference>
<dbReference type="Proteomes" id="UP000503840">
    <property type="component" value="Unassembled WGS sequence"/>
</dbReference>
<reference evidence="9 10" key="1">
    <citation type="submission" date="2020-05" db="EMBL/GenBank/DDBJ databases">
        <title>Draft genome sequence of Desulfovibrio sp. strain HN2T.</title>
        <authorList>
            <person name="Ueno A."/>
            <person name="Tamazawa S."/>
            <person name="Tamamura S."/>
            <person name="Murakami T."/>
            <person name="Kiyama T."/>
            <person name="Inomata H."/>
            <person name="Amano Y."/>
            <person name="Miyakawa K."/>
            <person name="Tamaki H."/>
            <person name="Naganuma T."/>
            <person name="Kaneko K."/>
        </authorList>
    </citation>
    <scope>NUCLEOTIDE SEQUENCE [LARGE SCALE GENOMIC DNA]</scope>
    <source>
        <strain evidence="9 10">HN2</strain>
    </source>
</reference>
<dbReference type="NCBIfam" id="TIGR00786">
    <property type="entry name" value="dctM"/>
    <property type="match status" value="1"/>
</dbReference>
<dbReference type="PIRSF" id="PIRSF006066">
    <property type="entry name" value="HI0050"/>
    <property type="match status" value="1"/>
</dbReference>
<feature type="transmembrane region" description="Helical" evidence="7">
    <location>
        <begin position="222"/>
        <end position="240"/>
    </location>
</feature>
<evidence type="ECO:0000256" key="7">
    <source>
        <dbReference type="SAM" id="Phobius"/>
    </source>
</evidence>
<evidence type="ECO:0000259" key="8">
    <source>
        <dbReference type="Pfam" id="PF06808"/>
    </source>
</evidence>
<dbReference type="GO" id="GO:0005886">
    <property type="term" value="C:plasma membrane"/>
    <property type="evidence" value="ECO:0007669"/>
    <property type="project" value="UniProtKB-SubCell"/>
</dbReference>
<evidence type="ECO:0000256" key="3">
    <source>
        <dbReference type="ARBA" id="ARBA00022519"/>
    </source>
</evidence>
<keyword evidence="3" id="KW-0997">Cell inner membrane</keyword>
<dbReference type="AlphaFoldDB" id="A0A7J0BIH2"/>
<evidence type="ECO:0000256" key="2">
    <source>
        <dbReference type="ARBA" id="ARBA00022475"/>
    </source>
</evidence>
<feature type="transmembrane region" description="Helical" evidence="7">
    <location>
        <begin position="47"/>
        <end position="70"/>
    </location>
</feature>
<evidence type="ECO:0000256" key="6">
    <source>
        <dbReference type="ARBA" id="ARBA00023136"/>
    </source>
</evidence>
<accession>A0A7J0BIH2</accession>
<dbReference type="PANTHER" id="PTHR33362">
    <property type="entry name" value="SIALIC ACID TRAP TRANSPORTER PERMEASE PROTEIN SIAT-RELATED"/>
    <property type="match status" value="1"/>
</dbReference>
<proteinExistence type="predicted"/>
<name>A0A7J0BIH2_9BACT</name>
<evidence type="ECO:0000313" key="10">
    <source>
        <dbReference type="Proteomes" id="UP000503840"/>
    </source>
</evidence>
<organism evidence="9 10">
    <name type="scientific">Desulfovibrio subterraneus</name>
    <dbReference type="NCBI Taxonomy" id="2718620"/>
    <lineage>
        <taxon>Bacteria</taxon>
        <taxon>Pseudomonadati</taxon>
        <taxon>Thermodesulfobacteriota</taxon>
        <taxon>Desulfovibrionia</taxon>
        <taxon>Desulfovibrionales</taxon>
        <taxon>Desulfovibrionaceae</taxon>
        <taxon>Desulfovibrio</taxon>
    </lineage>
</organism>
<keyword evidence="5 7" id="KW-1133">Transmembrane helix</keyword>
<feature type="transmembrane region" description="Helical" evidence="7">
    <location>
        <begin position="167"/>
        <end position="193"/>
    </location>
</feature>
<comment type="caution">
    <text evidence="9">The sequence shown here is derived from an EMBL/GenBank/DDBJ whole genome shotgun (WGS) entry which is preliminary data.</text>
</comment>
<keyword evidence="4 7" id="KW-0812">Transmembrane</keyword>
<evidence type="ECO:0000256" key="1">
    <source>
        <dbReference type="ARBA" id="ARBA00004429"/>
    </source>
</evidence>
<feature type="transmembrane region" description="Helical" evidence="7">
    <location>
        <begin position="403"/>
        <end position="431"/>
    </location>
</feature>
<dbReference type="InterPro" id="IPR004681">
    <property type="entry name" value="TRAP_DctM"/>
</dbReference>
<evidence type="ECO:0000256" key="4">
    <source>
        <dbReference type="ARBA" id="ARBA00022692"/>
    </source>
</evidence>
<dbReference type="EMBL" id="BLVO01000013">
    <property type="protein sequence ID" value="GFM33466.1"/>
    <property type="molecule type" value="Genomic_DNA"/>
</dbReference>
<evidence type="ECO:0000256" key="5">
    <source>
        <dbReference type="ARBA" id="ARBA00022989"/>
    </source>
</evidence>
<feature type="transmembrane region" description="Helical" evidence="7">
    <location>
        <begin position="138"/>
        <end position="161"/>
    </location>
</feature>
<sequence length="434" mass="45954">MEMTVAIAIGILMFTLFIGVPIPFAFFGSGAYLIFAGGYDPGFLLPYGFAKMNSIVLLTIPLFIMAGGVMDKGGIGDRLVDVVDTIAGRIRGGLGVVTVVTCAIFGAVTGSSSATVSCIGSIMMPKLKQAGYPMGHSAALLASSGVLGILIPPSMLMILYAWMGNQSVLACFLAAFVPGVILTVLLSLVNLFLLRNNKDIAVSPSMDMATTAKTFVSKSAKASPALMMPVIILGGIYGGIMTPTEAAAVAVLYAVPVAMFVYRGLKAKNLMYTLIESATTTGVIMAMMFAVMILSRLYIMENLPDQIMHVLTSISDNKFVLLLMINVFMLIMGMLMDDVSGVLLGTPILVPLIMKLGVDPIQFAAIMGVNLGMGNVTPPTAPLLYLSGRISGAPVTEMLKPTLYLILFAWLPTLLLTTYVPEVSLTLVHYLMGN</sequence>
<dbReference type="Pfam" id="PF06808">
    <property type="entry name" value="DctM"/>
    <property type="match status" value="1"/>
</dbReference>
<keyword evidence="2" id="KW-1003">Cell membrane</keyword>
<feature type="transmembrane region" description="Helical" evidence="7">
    <location>
        <begin position="277"/>
        <end position="299"/>
    </location>
</feature>
<evidence type="ECO:0000313" key="9">
    <source>
        <dbReference type="EMBL" id="GFM33466.1"/>
    </source>
</evidence>
<protein>
    <submittedName>
        <fullName evidence="9">C4-dicarboxylate ABC transporter permease</fullName>
    </submittedName>
</protein>
<feature type="transmembrane region" description="Helical" evidence="7">
    <location>
        <begin position="6"/>
        <end position="35"/>
    </location>
</feature>
<gene>
    <name evidence="9" type="ORF">DSM101010T_18310</name>
</gene>
<comment type="subcellular location">
    <subcellularLocation>
        <location evidence="1">Cell inner membrane</location>
        <topology evidence="1">Multi-pass membrane protein</topology>
    </subcellularLocation>
</comment>
<feature type="domain" description="TRAP C4-dicarboxylate transport system permease DctM subunit" evidence="8">
    <location>
        <begin position="10"/>
        <end position="422"/>
    </location>
</feature>
<feature type="transmembrane region" description="Helical" evidence="7">
    <location>
        <begin position="319"/>
        <end position="336"/>
    </location>
</feature>
<feature type="transmembrane region" description="Helical" evidence="7">
    <location>
        <begin position="90"/>
        <end position="117"/>
    </location>
</feature>
<keyword evidence="10" id="KW-1185">Reference proteome</keyword>